<dbReference type="AlphaFoldDB" id="M0NC31"/>
<comment type="caution">
    <text evidence="3">The sequence shown here is derived from an EMBL/GenBank/DDBJ whole genome shotgun (WGS) entry which is preliminary data.</text>
</comment>
<gene>
    <name evidence="3" type="ORF">C450_05175</name>
</gene>
<dbReference type="GO" id="GO:0006310">
    <property type="term" value="P:DNA recombination"/>
    <property type="evidence" value="ECO:0007669"/>
    <property type="project" value="UniProtKB-KW"/>
</dbReference>
<keyword evidence="1" id="KW-0233">DNA recombination</keyword>
<dbReference type="OrthoDB" id="275486at2157"/>
<dbReference type="EMBL" id="AOME01000026">
    <property type="protein sequence ID" value="EMA54659.1"/>
    <property type="molecule type" value="Genomic_DNA"/>
</dbReference>
<proteinExistence type="predicted"/>
<protein>
    <submittedName>
        <fullName evidence="3">Tyrosine recombinase</fullName>
    </submittedName>
</protein>
<dbReference type="InterPro" id="IPR013762">
    <property type="entry name" value="Integrase-like_cat_sf"/>
</dbReference>
<keyword evidence="4" id="KW-1185">Reference proteome</keyword>
<dbReference type="InterPro" id="IPR002104">
    <property type="entry name" value="Integrase_catalytic"/>
</dbReference>
<dbReference type="Gene3D" id="1.10.443.10">
    <property type="entry name" value="Intergrase catalytic core"/>
    <property type="match status" value="1"/>
</dbReference>
<evidence type="ECO:0000313" key="3">
    <source>
        <dbReference type="EMBL" id="EMA54659.1"/>
    </source>
</evidence>
<dbReference type="CDD" id="cd00397">
    <property type="entry name" value="DNA_BRE_C"/>
    <property type="match status" value="1"/>
</dbReference>
<organism evidence="3 4">
    <name type="scientific">Halococcus salifodinae DSM 8989</name>
    <dbReference type="NCBI Taxonomy" id="1227456"/>
    <lineage>
        <taxon>Archaea</taxon>
        <taxon>Methanobacteriati</taxon>
        <taxon>Methanobacteriota</taxon>
        <taxon>Stenosarchaea group</taxon>
        <taxon>Halobacteria</taxon>
        <taxon>Halobacteriales</taxon>
        <taxon>Halococcaceae</taxon>
        <taxon>Halococcus</taxon>
    </lineage>
</organism>
<feature type="domain" description="Tyr recombinase" evidence="2">
    <location>
        <begin position="125"/>
        <end position="351"/>
    </location>
</feature>
<reference evidence="3 4" key="1">
    <citation type="journal article" date="2014" name="PLoS Genet.">
        <title>Phylogenetically driven sequencing of extremely halophilic archaea reveals strategies for static and dynamic osmo-response.</title>
        <authorList>
            <person name="Becker E.A."/>
            <person name="Seitzer P.M."/>
            <person name="Tritt A."/>
            <person name="Larsen D."/>
            <person name="Krusor M."/>
            <person name="Yao A.I."/>
            <person name="Wu D."/>
            <person name="Madern D."/>
            <person name="Eisen J.A."/>
            <person name="Darling A.E."/>
            <person name="Facciotti M.T."/>
        </authorList>
    </citation>
    <scope>NUCLEOTIDE SEQUENCE [LARGE SCALE GENOMIC DNA]</scope>
    <source>
        <strain evidence="3 4">DSM 8989</strain>
    </source>
</reference>
<evidence type="ECO:0000256" key="1">
    <source>
        <dbReference type="ARBA" id="ARBA00023172"/>
    </source>
</evidence>
<dbReference type="InterPro" id="IPR011010">
    <property type="entry name" value="DNA_brk_join_enz"/>
</dbReference>
<dbReference type="Proteomes" id="UP000011625">
    <property type="component" value="Unassembled WGS sequence"/>
</dbReference>
<evidence type="ECO:0000313" key="4">
    <source>
        <dbReference type="Proteomes" id="UP000011625"/>
    </source>
</evidence>
<name>M0NC31_9EURY</name>
<dbReference type="RefSeq" id="WP_005040877.1">
    <property type="nucleotide sequence ID" value="NZ_AOME01000026.1"/>
</dbReference>
<accession>M0NC31</accession>
<evidence type="ECO:0000259" key="2">
    <source>
        <dbReference type="PROSITE" id="PS51898"/>
    </source>
</evidence>
<dbReference type="GO" id="GO:0015074">
    <property type="term" value="P:DNA integration"/>
    <property type="evidence" value="ECO:0007669"/>
    <property type="project" value="InterPro"/>
</dbReference>
<dbReference type="STRING" id="1227456.C450_05175"/>
<dbReference type="GO" id="GO:0003677">
    <property type="term" value="F:DNA binding"/>
    <property type="evidence" value="ECO:0007669"/>
    <property type="project" value="InterPro"/>
</dbReference>
<sequence length="361" mass="41852">MSKYGDLNYDPRWYESPIEKYMEYKSRDSLTQTRMDKIRYTIHRSRDGADYAAWDEYVDWRKEVGVDDAWDYLDQLRDAGLAGRSVEGKIIIVQSFLEELFKRGVVNGNPIALVHDEASFDTTTKGKIKLTVDEVGQYLSNVPDPQDRAAGVLMGKTGMRKGELLNIDLMDLNLDHPEYQSYLSDRGIELHPKVKKQPDSLFISPEPTVGEKYRGEVRRAGNKRKRKTVFPTDQETKHALLDWIAMRPEIGYPHNLWTNDTRKGRKSVPSFNLKLTGRYAVEAGVIEDASDEEFTPHWFRHFFTTQLQPGRGDHPRHLEPSMIKYLRGDVMEDIMGEYTHDWGDTIRPAYEDAIYQFGLYD</sequence>
<dbReference type="PATRIC" id="fig|1227456.3.peg.1052"/>
<dbReference type="PROSITE" id="PS51898">
    <property type="entry name" value="TYR_RECOMBINASE"/>
    <property type="match status" value="1"/>
</dbReference>
<dbReference type="SUPFAM" id="SSF56349">
    <property type="entry name" value="DNA breaking-rejoining enzymes"/>
    <property type="match status" value="1"/>
</dbReference>